<keyword evidence="3" id="KW-0547">Nucleotide-binding</keyword>
<dbReference type="PROSITE" id="PS00211">
    <property type="entry name" value="ABC_TRANSPORTER_1"/>
    <property type="match status" value="1"/>
</dbReference>
<evidence type="ECO:0000313" key="7">
    <source>
        <dbReference type="Proteomes" id="UP000001880"/>
    </source>
</evidence>
<dbReference type="SMART" id="SM00382">
    <property type="entry name" value="AAA"/>
    <property type="match status" value="1"/>
</dbReference>
<evidence type="ECO:0000259" key="5">
    <source>
        <dbReference type="PROSITE" id="PS50893"/>
    </source>
</evidence>
<dbReference type="CDD" id="cd03230">
    <property type="entry name" value="ABC_DR_subfamily_A"/>
    <property type="match status" value="1"/>
</dbReference>
<feature type="domain" description="ABC transporter" evidence="5">
    <location>
        <begin position="2"/>
        <end position="212"/>
    </location>
</feature>
<dbReference type="OrthoDB" id="9782163at2"/>
<dbReference type="EMBL" id="CP001804">
    <property type="protein sequence ID" value="ACY16148.1"/>
    <property type="molecule type" value="Genomic_DNA"/>
</dbReference>
<evidence type="ECO:0000256" key="1">
    <source>
        <dbReference type="ARBA" id="ARBA00005417"/>
    </source>
</evidence>
<keyword evidence="7" id="KW-1185">Reference proteome</keyword>
<dbReference type="GO" id="GO:0005524">
    <property type="term" value="F:ATP binding"/>
    <property type="evidence" value="ECO:0007669"/>
    <property type="project" value="UniProtKB-KW"/>
</dbReference>
<comment type="similarity">
    <text evidence="1">Belongs to the ABC transporter superfamily.</text>
</comment>
<dbReference type="SUPFAM" id="SSF52540">
    <property type="entry name" value="P-loop containing nucleoside triphosphate hydrolases"/>
    <property type="match status" value="1"/>
</dbReference>
<dbReference type="PROSITE" id="PS50893">
    <property type="entry name" value="ABC_TRANSPORTER_2"/>
    <property type="match status" value="1"/>
</dbReference>
<dbReference type="PANTHER" id="PTHR43335">
    <property type="entry name" value="ABC TRANSPORTER, ATP-BINDING PROTEIN"/>
    <property type="match status" value="1"/>
</dbReference>
<dbReference type="HOGENOM" id="CLU_000604_1_2_7"/>
<protein>
    <submittedName>
        <fullName evidence="6">ABC transporter related protein</fullName>
    </submittedName>
</protein>
<dbReference type="Pfam" id="PF00005">
    <property type="entry name" value="ABC_tran"/>
    <property type="match status" value="1"/>
</dbReference>
<dbReference type="InterPro" id="IPR003439">
    <property type="entry name" value="ABC_transporter-like_ATP-bd"/>
</dbReference>
<dbReference type="Proteomes" id="UP000001880">
    <property type="component" value="Chromosome"/>
</dbReference>
<gene>
    <name evidence="6" type="ordered locus">Hoch_3646</name>
</gene>
<proteinExistence type="inferred from homology"/>
<dbReference type="InterPro" id="IPR017871">
    <property type="entry name" value="ABC_transporter-like_CS"/>
</dbReference>
<dbReference type="GO" id="GO:0016887">
    <property type="term" value="F:ATP hydrolysis activity"/>
    <property type="evidence" value="ECO:0007669"/>
    <property type="project" value="InterPro"/>
</dbReference>
<evidence type="ECO:0000256" key="2">
    <source>
        <dbReference type="ARBA" id="ARBA00022448"/>
    </source>
</evidence>
<dbReference type="InterPro" id="IPR003593">
    <property type="entry name" value="AAA+_ATPase"/>
</dbReference>
<dbReference type="RefSeq" id="WP_012828747.1">
    <property type="nucleotide sequence ID" value="NC_013440.1"/>
</dbReference>
<accession>D0LXA6</accession>
<dbReference type="KEGG" id="hoh:Hoch_3646"/>
<evidence type="ECO:0000256" key="3">
    <source>
        <dbReference type="ARBA" id="ARBA00022741"/>
    </source>
</evidence>
<organism evidence="6 7">
    <name type="scientific">Haliangium ochraceum (strain DSM 14365 / JCM 11303 / SMP-2)</name>
    <dbReference type="NCBI Taxonomy" id="502025"/>
    <lineage>
        <taxon>Bacteria</taxon>
        <taxon>Pseudomonadati</taxon>
        <taxon>Myxococcota</taxon>
        <taxon>Polyangia</taxon>
        <taxon>Haliangiales</taxon>
        <taxon>Kofleriaceae</taxon>
        <taxon>Haliangium</taxon>
    </lineage>
</organism>
<sequence>MLQITGLSKRLGGRPVIDELSVRCAAGRVCVIAGSNGSGKSTLLRMVAGVMEPDRGDIEIAGVDLGASPVAARRRLGYVPEAANPPGYMSGDELFALVSALKGAPLPSAEEREALDVTHLAGERISRLSLGQRRRVCLAAALIGAPALLVLDEPSNGLDRASVEALAAQLRTRRDQGVLVLVATHDQGFSDAIADERYQLSDGRLRPAENEA</sequence>
<reference evidence="6 7" key="1">
    <citation type="journal article" date="2010" name="Stand. Genomic Sci.">
        <title>Complete genome sequence of Haliangium ochraceum type strain (SMP-2).</title>
        <authorList>
            <consortium name="US DOE Joint Genome Institute (JGI-PGF)"/>
            <person name="Ivanova N."/>
            <person name="Daum C."/>
            <person name="Lang E."/>
            <person name="Abt B."/>
            <person name="Kopitz M."/>
            <person name="Saunders E."/>
            <person name="Lapidus A."/>
            <person name="Lucas S."/>
            <person name="Glavina Del Rio T."/>
            <person name="Nolan M."/>
            <person name="Tice H."/>
            <person name="Copeland A."/>
            <person name="Cheng J.F."/>
            <person name="Chen F."/>
            <person name="Bruce D."/>
            <person name="Goodwin L."/>
            <person name="Pitluck S."/>
            <person name="Mavromatis K."/>
            <person name="Pati A."/>
            <person name="Mikhailova N."/>
            <person name="Chen A."/>
            <person name="Palaniappan K."/>
            <person name="Land M."/>
            <person name="Hauser L."/>
            <person name="Chang Y.J."/>
            <person name="Jeffries C.D."/>
            <person name="Detter J.C."/>
            <person name="Brettin T."/>
            <person name="Rohde M."/>
            <person name="Goker M."/>
            <person name="Bristow J."/>
            <person name="Markowitz V."/>
            <person name="Eisen J.A."/>
            <person name="Hugenholtz P."/>
            <person name="Kyrpides N.C."/>
            <person name="Klenk H.P."/>
        </authorList>
    </citation>
    <scope>NUCLEOTIDE SEQUENCE [LARGE SCALE GENOMIC DNA]</scope>
    <source>
        <strain evidence="7">DSM 14365 / CIP 107738 / JCM 11303 / AJ 13395 / SMP-2</strain>
    </source>
</reference>
<keyword evidence="4" id="KW-0067">ATP-binding</keyword>
<keyword evidence="2" id="KW-0813">Transport</keyword>
<dbReference type="AlphaFoldDB" id="D0LXA6"/>
<dbReference type="Gene3D" id="3.40.50.300">
    <property type="entry name" value="P-loop containing nucleotide triphosphate hydrolases"/>
    <property type="match status" value="1"/>
</dbReference>
<name>D0LXA6_HALO1</name>
<dbReference type="InterPro" id="IPR027417">
    <property type="entry name" value="P-loop_NTPase"/>
</dbReference>
<dbReference type="eggNOG" id="COG1131">
    <property type="taxonomic scope" value="Bacteria"/>
</dbReference>
<evidence type="ECO:0000256" key="4">
    <source>
        <dbReference type="ARBA" id="ARBA00022840"/>
    </source>
</evidence>
<dbReference type="STRING" id="502025.Hoch_3646"/>
<evidence type="ECO:0000313" key="6">
    <source>
        <dbReference type="EMBL" id="ACY16148.1"/>
    </source>
</evidence>